<dbReference type="PIRSF" id="PIRSF029416">
    <property type="entry name" value="UCP029416_PTP"/>
    <property type="match status" value="1"/>
</dbReference>
<dbReference type="InterPro" id="IPR016919">
    <property type="entry name" value="UCP029416_PTP"/>
</dbReference>
<feature type="domain" description="Phosphotyrosine protein phosphatase I" evidence="1">
    <location>
        <begin position="1"/>
        <end position="100"/>
    </location>
</feature>
<dbReference type="InterPro" id="IPR036196">
    <property type="entry name" value="Ptyr_pPase_sf"/>
</dbReference>
<dbReference type="AlphaFoldDB" id="A0A926P4X6"/>
<dbReference type="SUPFAM" id="SSF52788">
    <property type="entry name" value="Phosphotyrosine protein phosphatases I"/>
    <property type="match status" value="1"/>
</dbReference>
<evidence type="ECO:0000259" key="1">
    <source>
        <dbReference type="SMART" id="SM00226"/>
    </source>
</evidence>
<name>A0A926P4X6_9HYPH</name>
<protein>
    <submittedName>
        <fullName evidence="2">Protein tyrosine phosphatase</fullName>
    </submittedName>
</protein>
<accession>A0A926P4X6</accession>
<gene>
    <name evidence="2" type="ORF">HK439_12880</name>
</gene>
<dbReference type="SMART" id="SM00226">
    <property type="entry name" value="LMWPc"/>
    <property type="match status" value="1"/>
</dbReference>
<organism evidence="2 3">
    <name type="scientific">Roseibium aggregatum</name>
    <dbReference type="NCBI Taxonomy" id="187304"/>
    <lineage>
        <taxon>Bacteria</taxon>
        <taxon>Pseudomonadati</taxon>
        <taxon>Pseudomonadota</taxon>
        <taxon>Alphaproteobacteria</taxon>
        <taxon>Hyphomicrobiales</taxon>
        <taxon>Stappiaceae</taxon>
        <taxon>Roseibium</taxon>
    </lineage>
</organism>
<evidence type="ECO:0000313" key="2">
    <source>
        <dbReference type="EMBL" id="MBD1547157.1"/>
    </source>
</evidence>
<dbReference type="EMBL" id="JABFCZ010000013">
    <property type="protein sequence ID" value="MBD1547157.1"/>
    <property type="molecule type" value="Genomic_DNA"/>
</dbReference>
<sequence length="111" mass="12723">MNVLFVCSRNQWRSPTGEAVFRKMAGVATRSAGTSRNARRKLSLSDIRWADLILVMEEKHASRIRADFRQEVRHKALHVLDIPDDYRYMDEDLIELFHEAAGPIIANAIAD</sequence>
<comment type="caution">
    <text evidence="2">The sequence shown here is derived from an EMBL/GenBank/DDBJ whole genome shotgun (WGS) entry which is preliminary data.</text>
</comment>
<dbReference type="Proteomes" id="UP000598467">
    <property type="component" value="Unassembled WGS sequence"/>
</dbReference>
<reference evidence="2" key="1">
    <citation type="submission" date="2020-05" db="EMBL/GenBank/DDBJ databases">
        <title>Identification of trans-AT polyketide cluster in two marine bacteria, producers of a novel glutaramide-containing polyketide sesbanimide D and analogs.</title>
        <authorList>
            <person name="Kacar D."/>
            <person name="Rodriguez P."/>
            <person name="Canedo L."/>
            <person name="Gonzalez E."/>
            <person name="Galan B."/>
            <person name="De La Calle F."/>
            <person name="Garcia J.L."/>
        </authorList>
    </citation>
    <scope>NUCLEOTIDE SEQUENCE</scope>
    <source>
        <strain evidence="2">PHM038</strain>
    </source>
</reference>
<dbReference type="Gene3D" id="3.40.50.2300">
    <property type="match status" value="2"/>
</dbReference>
<proteinExistence type="predicted"/>
<dbReference type="InterPro" id="IPR023485">
    <property type="entry name" value="Ptyr_pPase"/>
</dbReference>
<evidence type="ECO:0000313" key="3">
    <source>
        <dbReference type="Proteomes" id="UP000598467"/>
    </source>
</evidence>